<accession>H8KSG6</accession>
<name>H8KSG6_SOLCM</name>
<evidence type="ECO:0000256" key="1">
    <source>
        <dbReference type="SAM" id="Coils"/>
    </source>
</evidence>
<dbReference type="HOGENOM" id="CLU_114925_0_0_10"/>
<dbReference type="EMBL" id="CP003349">
    <property type="protein sequence ID" value="AFD08517.1"/>
    <property type="molecule type" value="Genomic_DNA"/>
</dbReference>
<dbReference type="STRING" id="929556.Solca_3512"/>
<sequence length="201" mass="23520">MKEGRRAYLKSGLNSKTCIKMKHRLERFVDEHREEFDVYEPSPAVWQSIEKTMRNEPKKLKVSFNWRIAAAIALIIGFGLTVFRLANRGAEPEETLAQVNPEYAETAYHMASLIEIKRGELKRIQKEQPQLYQEFSEDLEKLDNNYQNMKIQLGAAPDQEKLVEAMIQNLQLQIDLLNQQLIIIQRINNKNKQYENKSITL</sequence>
<feature type="coiled-coil region" evidence="1">
    <location>
        <begin position="132"/>
        <end position="197"/>
    </location>
</feature>
<dbReference type="eggNOG" id="ENOG5030YA2">
    <property type="taxonomic scope" value="Bacteria"/>
</dbReference>
<protein>
    <submittedName>
        <fullName evidence="3">Uncharacterized protein</fullName>
    </submittedName>
</protein>
<gene>
    <name evidence="3" type="ordered locus">Solca_3512</name>
</gene>
<evidence type="ECO:0000256" key="2">
    <source>
        <dbReference type="SAM" id="Phobius"/>
    </source>
</evidence>
<proteinExistence type="predicted"/>
<dbReference type="AlphaFoldDB" id="H8KSG6"/>
<dbReference type="KEGG" id="scn:Solca_3512"/>
<evidence type="ECO:0000313" key="3">
    <source>
        <dbReference type="EMBL" id="AFD08517.1"/>
    </source>
</evidence>
<keyword evidence="2" id="KW-1133">Transmembrane helix</keyword>
<keyword evidence="1" id="KW-0175">Coiled coil</keyword>
<reference evidence="3" key="1">
    <citation type="submission" date="2012-02" db="EMBL/GenBank/DDBJ databases">
        <title>The complete genome of Solitalea canadensis DSM 3403.</title>
        <authorList>
            <consortium name="US DOE Joint Genome Institute (JGI-PGF)"/>
            <person name="Lucas S."/>
            <person name="Copeland A."/>
            <person name="Lapidus A."/>
            <person name="Glavina del Rio T."/>
            <person name="Dalin E."/>
            <person name="Tice H."/>
            <person name="Bruce D."/>
            <person name="Goodwin L."/>
            <person name="Pitluck S."/>
            <person name="Peters L."/>
            <person name="Ovchinnikova G."/>
            <person name="Lu M."/>
            <person name="Kyrpides N."/>
            <person name="Mavromatis K."/>
            <person name="Ivanova N."/>
            <person name="Brettin T."/>
            <person name="Detter J.C."/>
            <person name="Han C."/>
            <person name="Larimer F."/>
            <person name="Land M."/>
            <person name="Hauser L."/>
            <person name="Markowitz V."/>
            <person name="Cheng J.-F."/>
            <person name="Hugenholtz P."/>
            <person name="Woyke T."/>
            <person name="Wu D."/>
            <person name="Spring S."/>
            <person name="Schroeder M."/>
            <person name="Kopitz M."/>
            <person name="Brambilla E."/>
            <person name="Klenk H.-P."/>
            <person name="Eisen J.A."/>
        </authorList>
    </citation>
    <scope>NUCLEOTIDE SEQUENCE</scope>
    <source>
        <strain evidence="3">DSM 3403</strain>
    </source>
</reference>
<keyword evidence="4" id="KW-1185">Reference proteome</keyword>
<keyword evidence="2" id="KW-0812">Transmembrane</keyword>
<feature type="transmembrane region" description="Helical" evidence="2">
    <location>
        <begin position="64"/>
        <end position="86"/>
    </location>
</feature>
<dbReference type="Proteomes" id="UP000007590">
    <property type="component" value="Chromosome"/>
</dbReference>
<organism evidence="3 4">
    <name type="scientific">Solitalea canadensis (strain ATCC 29591 / DSM 3403 / JCM 21819 / LMG 8368 / NBRC 15130 / NCIMB 12057 / USAM 9D)</name>
    <name type="common">Flexibacter canadensis</name>
    <dbReference type="NCBI Taxonomy" id="929556"/>
    <lineage>
        <taxon>Bacteria</taxon>
        <taxon>Pseudomonadati</taxon>
        <taxon>Bacteroidota</taxon>
        <taxon>Sphingobacteriia</taxon>
        <taxon>Sphingobacteriales</taxon>
        <taxon>Sphingobacteriaceae</taxon>
        <taxon>Solitalea</taxon>
    </lineage>
</organism>
<evidence type="ECO:0000313" key="4">
    <source>
        <dbReference type="Proteomes" id="UP000007590"/>
    </source>
</evidence>
<keyword evidence="2" id="KW-0472">Membrane</keyword>